<dbReference type="STRING" id="69.GLE_0807"/>
<reference evidence="8 9" key="1">
    <citation type="submission" date="2015-11" db="EMBL/GenBank/DDBJ databases">
        <title>Genome sequences of Lysobacter enzymogenes strain C3 and Lysobacter antibioticus ATCC 29479.</title>
        <authorList>
            <person name="Kobayashi D.Y."/>
        </authorList>
    </citation>
    <scope>NUCLEOTIDE SEQUENCE [LARGE SCALE GENOMIC DNA]</scope>
    <source>
        <strain evidence="8 9">C3</strain>
    </source>
</reference>
<dbReference type="Proteomes" id="UP000061569">
    <property type="component" value="Chromosome"/>
</dbReference>
<evidence type="ECO:0000256" key="4">
    <source>
        <dbReference type="ARBA" id="ARBA00022452"/>
    </source>
</evidence>
<keyword evidence="3" id="KW-0813">Transport</keyword>
<evidence type="ECO:0000256" key="2">
    <source>
        <dbReference type="ARBA" id="ARBA00007613"/>
    </source>
</evidence>
<evidence type="ECO:0000256" key="7">
    <source>
        <dbReference type="ARBA" id="ARBA00023237"/>
    </source>
</evidence>
<evidence type="ECO:0000313" key="8">
    <source>
        <dbReference type="EMBL" id="ALN56165.1"/>
    </source>
</evidence>
<dbReference type="GO" id="GO:1990281">
    <property type="term" value="C:efflux pump complex"/>
    <property type="evidence" value="ECO:0007669"/>
    <property type="project" value="TreeGrafter"/>
</dbReference>
<comment type="subcellular location">
    <subcellularLocation>
        <location evidence="1">Cell outer membrane</location>
    </subcellularLocation>
</comment>
<evidence type="ECO:0000256" key="5">
    <source>
        <dbReference type="ARBA" id="ARBA00022692"/>
    </source>
</evidence>
<evidence type="ECO:0000313" key="9">
    <source>
        <dbReference type="Proteomes" id="UP000061569"/>
    </source>
</evidence>
<comment type="similarity">
    <text evidence="2">Belongs to the outer membrane factor (OMF) (TC 1.B.17) family.</text>
</comment>
<dbReference type="PANTHER" id="PTHR30026">
    <property type="entry name" value="OUTER MEMBRANE PROTEIN TOLC"/>
    <property type="match status" value="1"/>
</dbReference>
<dbReference type="InterPro" id="IPR051906">
    <property type="entry name" value="TolC-like"/>
</dbReference>
<keyword evidence="4" id="KW-1134">Transmembrane beta strand</keyword>
<evidence type="ECO:0000256" key="6">
    <source>
        <dbReference type="ARBA" id="ARBA00023136"/>
    </source>
</evidence>
<gene>
    <name evidence="8" type="ORF">GLE_0807</name>
</gene>
<dbReference type="SUPFAM" id="SSF56954">
    <property type="entry name" value="Outer membrane efflux proteins (OEP)"/>
    <property type="match status" value="1"/>
</dbReference>
<dbReference type="PATRIC" id="fig|69.6.peg.796"/>
<dbReference type="InterPro" id="IPR010130">
    <property type="entry name" value="T1SS_OMP_TolC"/>
</dbReference>
<dbReference type="GO" id="GO:0015288">
    <property type="term" value="F:porin activity"/>
    <property type="evidence" value="ECO:0007669"/>
    <property type="project" value="TreeGrafter"/>
</dbReference>
<proteinExistence type="inferred from homology"/>
<keyword evidence="5" id="KW-0812">Transmembrane</keyword>
<organism evidence="8 9">
    <name type="scientific">Lysobacter enzymogenes</name>
    <dbReference type="NCBI Taxonomy" id="69"/>
    <lineage>
        <taxon>Bacteria</taxon>
        <taxon>Pseudomonadati</taxon>
        <taxon>Pseudomonadota</taxon>
        <taxon>Gammaproteobacteria</taxon>
        <taxon>Lysobacterales</taxon>
        <taxon>Lysobacteraceae</taxon>
        <taxon>Lysobacter</taxon>
    </lineage>
</organism>
<dbReference type="AlphaFoldDB" id="A0A0S2DCC1"/>
<dbReference type="Gene3D" id="1.20.1600.10">
    <property type="entry name" value="Outer membrane efflux proteins (OEP)"/>
    <property type="match status" value="1"/>
</dbReference>
<dbReference type="PANTHER" id="PTHR30026:SF20">
    <property type="entry name" value="OUTER MEMBRANE PROTEIN TOLC"/>
    <property type="match status" value="1"/>
</dbReference>
<keyword evidence="7" id="KW-0998">Cell outer membrane</keyword>
<name>A0A0S2DCC1_LYSEN</name>
<dbReference type="Pfam" id="PF02321">
    <property type="entry name" value="OEP"/>
    <property type="match status" value="2"/>
</dbReference>
<dbReference type="EMBL" id="CP013140">
    <property type="protein sequence ID" value="ALN56165.1"/>
    <property type="molecule type" value="Genomic_DNA"/>
</dbReference>
<accession>A0A0S2DCC1</accession>
<sequence>MIRRPLVLALVVGLLPAAASAEDLLQTYEQARQSDPSLSQAESNRLATKEGRIQARARLLPSLSADAKLTKSRSESVYRATRNGSSTDPDDVDIPNGTDVRSDSTNRSYGINASQVLFDRSLIKNLQSENKLSEAADFTLESASQDLIVRTAQAYFNVLVALENLAAAEAAETALQKQFDYTTKRLEVGLAPITDVHEARAQYDNARALTITARNTVEDSYQGLSQITGQPVTTLKALPADFKPNLPETRQVDAWVDNAVATNPALRARKLAVESADIGVETARSGHWPTLSLTGGYGDNATWGDTHALGQTFGQPGSASHGPSIGLTFSVPLYAGGAVQSGVRQALARRDAAQDQYELERRQLVRNTRNAYQTLVAGISEVEARRLAVVSAQAAYDASQVGLEVGTRTVLDVLNNQRTLLQAQQSYAQSKYNFLLNRLLLEQAAGSLDIADVQDVNRLLTAEAATNLAPPPTMR</sequence>
<keyword evidence="6" id="KW-0472">Membrane</keyword>
<evidence type="ECO:0000256" key="1">
    <source>
        <dbReference type="ARBA" id="ARBA00004442"/>
    </source>
</evidence>
<evidence type="ECO:0000256" key="3">
    <source>
        <dbReference type="ARBA" id="ARBA00022448"/>
    </source>
</evidence>
<dbReference type="GO" id="GO:0009279">
    <property type="term" value="C:cell outer membrane"/>
    <property type="evidence" value="ECO:0007669"/>
    <property type="project" value="UniProtKB-SubCell"/>
</dbReference>
<dbReference type="RefSeq" id="WP_057946311.1">
    <property type="nucleotide sequence ID" value="NZ_CP067396.1"/>
</dbReference>
<dbReference type="OrthoDB" id="9813458at2"/>
<dbReference type="GO" id="GO:0015562">
    <property type="term" value="F:efflux transmembrane transporter activity"/>
    <property type="evidence" value="ECO:0007669"/>
    <property type="project" value="InterPro"/>
</dbReference>
<dbReference type="NCBIfam" id="TIGR01844">
    <property type="entry name" value="type_I_sec_TolC"/>
    <property type="match status" value="1"/>
</dbReference>
<dbReference type="KEGG" id="lez:GLE_0807"/>
<dbReference type="InterPro" id="IPR003423">
    <property type="entry name" value="OMP_efflux"/>
</dbReference>
<protein>
    <submittedName>
        <fullName evidence="8">Protein TolC</fullName>
    </submittedName>
</protein>